<sequence>MTAFKTIILTLSTLWQTAYSHEPIEIGSDNSAQSPMAVNSNFFADSSFLDFNASLSLLRQEESQLYKQLNFPKYSSLPLSTEDIKINIDVDYYEEYERLKHEKWSSLLSESQSFALQSLEHLADEEDNSQAAFTLGQIYLFGNYTIPDDPEKSLHYFQKCVSLSVNAEAHYYLGFLYTTGLFGKLEVDQAFLPDMPTNSLKNNQLAL</sequence>
<keyword evidence="2" id="KW-1185">Reference proteome</keyword>
<dbReference type="Proteomes" id="UP001165064">
    <property type="component" value="Unassembled WGS sequence"/>
</dbReference>
<organism evidence="1 2">
    <name type="scientific">Ambrosiozyma monospora</name>
    <name type="common">Yeast</name>
    <name type="synonym">Endomycopsis monosporus</name>
    <dbReference type="NCBI Taxonomy" id="43982"/>
    <lineage>
        <taxon>Eukaryota</taxon>
        <taxon>Fungi</taxon>
        <taxon>Dikarya</taxon>
        <taxon>Ascomycota</taxon>
        <taxon>Saccharomycotina</taxon>
        <taxon>Pichiomycetes</taxon>
        <taxon>Pichiales</taxon>
        <taxon>Pichiaceae</taxon>
        <taxon>Ambrosiozyma</taxon>
    </lineage>
</organism>
<evidence type="ECO:0000313" key="1">
    <source>
        <dbReference type="EMBL" id="GME92139.1"/>
    </source>
</evidence>
<reference evidence="1" key="1">
    <citation type="submission" date="2023-04" db="EMBL/GenBank/DDBJ databases">
        <title>Ambrosiozyma monospora NBRC 10751.</title>
        <authorList>
            <person name="Ichikawa N."/>
            <person name="Sato H."/>
            <person name="Tonouchi N."/>
        </authorList>
    </citation>
    <scope>NUCLEOTIDE SEQUENCE</scope>
    <source>
        <strain evidence="1">NBRC 10751</strain>
    </source>
</reference>
<name>A0ACB5TND1_AMBMO</name>
<accession>A0ACB5TND1</accession>
<proteinExistence type="predicted"/>
<dbReference type="EMBL" id="BSXS01008315">
    <property type="protein sequence ID" value="GME92139.1"/>
    <property type="molecule type" value="Genomic_DNA"/>
</dbReference>
<protein>
    <submittedName>
        <fullName evidence="1">Unnamed protein product</fullName>
    </submittedName>
</protein>
<comment type="caution">
    <text evidence="1">The sequence shown here is derived from an EMBL/GenBank/DDBJ whole genome shotgun (WGS) entry which is preliminary data.</text>
</comment>
<gene>
    <name evidence="1" type="ORF">Amon02_000904300</name>
</gene>
<evidence type="ECO:0000313" key="2">
    <source>
        <dbReference type="Proteomes" id="UP001165064"/>
    </source>
</evidence>